<dbReference type="PATRIC" id="fig|1429043.3.peg.3700"/>
<comment type="cofactor">
    <cofactor evidence="12">
        <name>Zn(2+)</name>
        <dbReference type="ChEBI" id="CHEBI:29105"/>
    </cofactor>
    <text evidence="12">Binds 1 zinc ion per subunit.</text>
</comment>
<dbReference type="CDD" id="cd00672">
    <property type="entry name" value="CysRS_core"/>
    <property type="match status" value="1"/>
</dbReference>
<dbReference type="InterPro" id="IPR024909">
    <property type="entry name" value="Cys-tRNA/MSH_ligase"/>
</dbReference>
<dbReference type="NCBIfam" id="TIGR00435">
    <property type="entry name" value="cysS"/>
    <property type="match status" value="1"/>
</dbReference>
<evidence type="ECO:0000256" key="7">
    <source>
        <dbReference type="ARBA" id="ARBA00022741"/>
    </source>
</evidence>
<comment type="subcellular location">
    <subcellularLocation>
        <location evidence="1 12">Cytoplasm</location>
    </subcellularLocation>
</comment>
<keyword evidence="9 12" id="KW-0067">ATP-binding</keyword>
<dbReference type="GO" id="GO:0005524">
    <property type="term" value="F:ATP binding"/>
    <property type="evidence" value="ECO:0007669"/>
    <property type="project" value="UniProtKB-UniRule"/>
</dbReference>
<protein>
    <recommendedName>
        <fullName evidence="12">Cysteine--tRNA ligase</fullName>
        <ecNumber evidence="12">6.1.1.16</ecNumber>
    </recommendedName>
    <alternativeName>
        <fullName evidence="12">Cysteinyl-tRNA synthetase</fullName>
        <shortName evidence="12">CysRS</shortName>
    </alternativeName>
</protein>
<comment type="similarity">
    <text evidence="2 12">Belongs to the class-I aminoacyl-tRNA synthetase family.</text>
</comment>
<dbReference type="Pfam" id="PF01406">
    <property type="entry name" value="tRNA-synt_1e"/>
    <property type="match status" value="1"/>
</dbReference>
<dbReference type="SMART" id="SM00840">
    <property type="entry name" value="DALR_2"/>
    <property type="match status" value="1"/>
</dbReference>
<evidence type="ECO:0000256" key="10">
    <source>
        <dbReference type="ARBA" id="ARBA00022917"/>
    </source>
</evidence>
<dbReference type="GO" id="GO:0004817">
    <property type="term" value="F:cysteine-tRNA ligase activity"/>
    <property type="evidence" value="ECO:0007669"/>
    <property type="project" value="UniProtKB-UniRule"/>
</dbReference>
<dbReference type="EC" id="6.1.1.16" evidence="12"/>
<dbReference type="AlphaFoldDB" id="A0A0D2J3Q1"/>
<comment type="catalytic activity">
    <reaction evidence="12">
        <text>tRNA(Cys) + L-cysteine + ATP = L-cysteinyl-tRNA(Cys) + AMP + diphosphate</text>
        <dbReference type="Rhea" id="RHEA:17773"/>
        <dbReference type="Rhea" id="RHEA-COMP:9661"/>
        <dbReference type="Rhea" id="RHEA-COMP:9679"/>
        <dbReference type="ChEBI" id="CHEBI:30616"/>
        <dbReference type="ChEBI" id="CHEBI:33019"/>
        <dbReference type="ChEBI" id="CHEBI:35235"/>
        <dbReference type="ChEBI" id="CHEBI:78442"/>
        <dbReference type="ChEBI" id="CHEBI:78517"/>
        <dbReference type="ChEBI" id="CHEBI:456215"/>
        <dbReference type="EC" id="6.1.1.16"/>
    </reaction>
</comment>
<evidence type="ECO:0000256" key="12">
    <source>
        <dbReference type="HAMAP-Rule" id="MF_00041"/>
    </source>
</evidence>
<proteinExistence type="inferred from homology"/>
<evidence type="ECO:0000256" key="4">
    <source>
        <dbReference type="ARBA" id="ARBA00022490"/>
    </source>
</evidence>
<dbReference type="GO" id="GO:0006423">
    <property type="term" value="P:cysteinyl-tRNA aminoacylation"/>
    <property type="evidence" value="ECO:0007669"/>
    <property type="project" value="UniProtKB-UniRule"/>
</dbReference>
<dbReference type="SUPFAM" id="SSF47323">
    <property type="entry name" value="Anticodon-binding domain of a subclass of class I aminoacyl-tRNA synthetases"/>
    <property type="match status" value="1"/>
</dbReference>
<comment type="subunit">
    <text evidence="3 12">Monomer.</text>
</comment>
<dbReference type="SUPFAM" id="SSF52374">
    <property type="entry name" value="Nucleotidylyl transferase"/>
    <property type="match status" value="1"/>
</dbReference>
<dbReference type="EMBL" id="AZAC01000023">
    <property type="protein sequence ID" value="KIX12814.1"/>
    <property type="molecule type" value="Genomic_DNA"/>
</dbReference>
<dbReference type="PANTHER" id="PTHR10890:SF3">
    <property type="entry name" value="CYSTEINE--TRNA LIGASE, CYTOPLASMIC"/>
    <property type="match status" value="1"/>
</dbReference>
<feature type="short sequence motif" description="'KMSKS' region" evidence="12">
    <location>
        <begin position="266"/>
        <end position="270"/>
    </location>
</feature>
<feature type="binding site" evidence="12">
    <location>
        <position position="209"/>
    </location>
    <ligand>
        <name>Zn(2+)</name>
        <dbReference type="ChEBI" id="CHEBI:29105"/>
    </ligand>
</feature>
<dbReference type="GO" id="GO:0008270">
    <property type="term" value="F:zinc ion binding"/>
    <property type="evidence" value="ECO:0007669"/>
    <property type="project" value="UniProtKB-UniRule"/>
</dbReference>
<feature type="short sequence motif" description="'HIGH' region" evidence="12">
    <location>
        <begin position="31"/>
        <end position="41"/>
    </location>
</feature>
<keyword evidence="15" id="KW-1185">Reference proteome</keyword>
<dbReference type="InterPro" id="IPR009080">
    <property type="entry name" value="tRNAsynth_Ia_anticodon-bd"/>
</dbReference>
<dbReference type="InterPro" id="IPR032678">
    <property type="entry name" value="tRNA-synt_1_cat_dom"/>
</dbReference>
<evidence type="ECO:0000256" key="11">
    <source>
        <dbReference type="ARBA" id="ARBA00023146"/>
    </source>
</evidence>
<reference evidence="14 15" key="1">
    <citation type="submission" date="2013-11" db="EMBL/GenBank/DDBJ databases">
        <title>Metagenomic analysis of a methanogenic consortium involved in long chain n-alkane degradation.</title>
        <authorList>
            <person name="Davidova I.A."/>
            <person name="Callaghan A.V."/>
            <person name="Wawrik B."/>
            <person name="Pruitt S."/>
            <person name="Marks C."/>
            <person name="Duncan K.E."/>
            <person name="Suflita J.M."/>
        </authorList>
    </citation>
    <scope>NUCLEOTIDE SEQUENCE [LARGE SCALE GENOMIC DNA]</scope>
    <source>
        <strain evidence="14 15">SPR</strain>
    </source>
</reference>
<evidence type="ECO:0000256" key="1">
    <source>
        <dbReference type="ARBA" id="ARBA00004496"/>
    </source>
</evidence>
<feature type="binding site" evidence="12">
    <location>
        <position position="234"/>
    </location>
    <ligand>
        <name>Zn(2+)</name>
        <dbReference type="ChEBI" id="CHEBI:29105"/>
    </ligand>
</feature>
<dbReference type="Pfam" id="PF09190">
    <property type="entry name" value="DALR_2"/>
    <property type="match status" value="1"/>
</dbReference>
<evidence type="ECO:0000313" key="15">
    <source>
        <dbReference type="Proteomes" id="UP000032233"/>
    </source>
</evidence>
<dbReference type="FunCoup" id="A0A0D2J3Q1">
    <property type="interactions" value="532"/>
</dbReference>
<feature type="domain" description="Cysteinyl-tRNA synthetase class Ia DALR" evidence="13">
    <location>
        <begin position="356"/>
        <end position="422"/>
    </location>
</feature>
<keyword evidence="7 12" id="KW-0547">Nucleotide-binding</keyword>
<dbReference type="PRINTS" id="PR00983">
    <property type="entry name" value="TRNASYNTHCYS"/>
</dbReference>
<dbReference type="PANTHER" id="PTHR10890">
    <property type="entry name" value="CYSTEINYL-TRNA SYNTHETASE"/>
    <property type="match status" value="1"/>
</dbReference>
<name>A0A0D2J3Q1_9BACT</name>
<keyword evidence="4 12" id="KW-0963">Cytoplasm</keyword>
<keyword evidence="6 12" id="KW-0479">Metal-binding</keyword>
<keyword evidence="8 12" id="KW-0862">Zinc</keyword>
<evidence type="ECO:0000256" key="6">
    <source>
        <dbReference type="ARBA" id="ARBA00022723"/>
    </source>
</evidence>
<organism evidence="14 15">
    <name type="scientific">Dethiosulfatarculus sandiegensis</name>
    <dbReference type="NCBI Taxonomy" id="1429043"/>
    <lineage>
        <taxon>Bacteria</taxon>
        <taxon>Pseudomonadati</taxon>
        <taxon>Thermodesulfobacteriota</taxon>
        <taxon>Desulfarculia</taxon>
        <taxon>Desulfarculales</taxon>
        <taxon>Desulfarculaceae</taxon>
        <taxon>Dethiosulfatarculus</taxon>
    </lineage>
</organism>
<dbReference type="RefSeq" id="WP_044350184.1">
    <property type="nucleotide sequence ID" value="NZ_AZAC01000023.1"/>
</dbReference>
<dbReference type="OrthoDB" id="9815130at2"/>
<evidence type="ECO:0000256" key="8">
    <source>
        <dbReference type="ARBA" id="ARBA00022833"/>
    </source>
</evidence>
<feature type="binding site" evidence="12">
    <location>
        <position position="238"/>
    </location>
    <ligand>
        <name>Zn(2+)</name>
        <dbReference type="ChEBI" id="CHEBI:29105"/>
    </ligand>
</feature>
<keyword evidence="10 12" id="KW-0648">Protein biosynthesis</keyword>
<dbReference type="HAMAP" id="MF_00041">
    <property type="entry name" value="Cys_tRNA_synth"/>
    <property type="match status" value="1"/>
</dbReference>
<evidence type="ECO:0000256" key="3">
    <source>
        <dbReference type="ARBA" id="ARBA00011245"/>
    </source>
</evidence>
<dbReference type="InParanoid" id="A0A0D2J3Q1"/>
<accession>A0A0D2J3Q1</accession>
<evidence type="ECO:0000256" key="9">
    <source>
        <dbReference type="ARBA" id="ARBA00022840"/>
    </source>
</evidence>
<evidence type="ECO:0000313" key="14">
    <source>
        <dbReference type="EMBL" id="KIX12814.1"/>
    </source>
</evidence>
<dbReference type="InterPro" id="IPR056411">
    <property type="entry name" value="CysS_C"/>
</dbReference>
<sequence length="484" mass="54375">MALRIYNSLTRKKEEFVPSQPGKVGLYVCGVTVYDDPHVGHARCYVAFDAIIRHFKARGYDVTYVRNFTDVDDKIIKRANELDISTGELSERYIDSFSKDMASLGVLPASIEPKATEHIKEIIDIAQDLIEKGHAYESGGDVYFRVQSFKGYGKLSGRDIEQMQAGARIEVDERKEHPMDFVLWKASKPGEPSWESPWGQGRPGWHIECSAMSLKYLGGEFDIHGGGKDLIFPHHENEVAQSECATGQGFARFWVHNGFVQVNQEKMSKSLGNFFTIKDILKTTRPEVLRFFLLSKHYRSPIDFSDQALSEAAQGMERLYRALAAIDQEVTEPLNKAITHPDDLKYMEEINEAAQSFEDAMDDDFNTAAALGALFALAKIANRLVALPQKEERDALLSLCRARLSNFGARLGILNSDPTEYLQTSGVGQDATGPSAEEIEALIEERKQARKDKNFARADEIRDQLAAQGVMLEDTPQGTRWHKE</sequence>
<evidence type="ECO:0000256" key="5">
    <source>
        <dbReference type="ARBA" id="ARBA00022598"/>
    </source>
</evidence>
<dbReference type="InterPro" id="IPR014729">
    <property type="entry name" value="Rossmann-like_a/b/a_fold"/>
</dbReference>
<keyword evidence="5 12" id="KW-0436">Ligase</keyword>
<keyword evidence="11 12" id="KW-0030">Aminoacyl-tRNA synthetase</keyword>
<feature type="binding site" evidence="12">
    <location>
        <position position="269"/>
    </location>
    <ligand>
        <name>ATP</name>
        <dbReference type="ChEBI" id="CHEBI:30616"/>
    </ligand>
</feature>
<evidence type="ECO:0000259" key="13">
    <source>
        <dbReference type="SMART" id="SM00840"/>
    </source>
</evidence>
<dbReference type="FunFam" id="3.40.50.620:FF:000009">
    <property type="entry name" value="Cysteine--tRNA ligase"/>
    <property type="match status" value="1"/>
</dbReference>
<dbReference type="Proteomes" id="UP000032233">
    <property type="component" value="Unassembled WGS sequence"/>
</dbReference>
<dbReference type="InterPro" id="IPR015803">
    <property type="entry name" value="Cys-tRNA-ligase"/>
</dbReference>
<dbReference type="STRING" id="1429043.X474_17495"/>
<dbReference type="Gene3D" id="1.20.120.1910">
    <property type="entry name" value="Cysteine-tRNA ligase, C-terminal anti-codon recognition domain"/>
    <property type="match status" value="1"/>
</dbReference>
<dbReference type="GO" id="GO:0005829">
    <property type="term" value="C:cytosol"/>
    <property type="evidence" value="ECO:0007669"/>
    <property type="project" value="TreeGrafter"/>
</dbReference>
<dbReference type="Gene3D" id="3.40.50.620">
    <property type="entry name" value="HUPs"/>
    <property type="match status" value="1"/>
</dbReference>
<dbReference type="Pfam" id="PF23493">
    <property type="entry name" value="CysS_C"/>
    <property type="match status" value="1"/>
</dbReference>
<comment type="caution">
    <text evidence="14">The sequence shown here is derived from an EMBL/GenBank/DDBJ whole genome shotgun (WGS) entry which is preliminary data.</text>
</comment>
<evidence type="ECO:0000256" key="2">
    <source>
        <dbReference type="ARBA" id="ARBA00005594"/>
    </source>
</evidence>
<dbReference type="InterPro" id="IPR015273">
    <property type="entry name" value="Cys-tRNA-synt_Ia_DALR"/>
</dbReference>
<gene>
    <name evidence="12" type="primary">cysS</name>
    <name evidence="14" type="ORF">X474_17495</name>
</gene>
<feature type="binding site" evidence="12">
    <location>
        <position position="29"/>
    </location>
    <ligand>
        <name>Zn(2+)</name>
        <dbReference type="ChEBI" id="CHEBI:29105"/>
    </ligand>
</feature>